<gene>
    <name evidence="6" type="ORF">GWK16_23410</name>
</gene>
<dbReference type="Gene3D" id="1.10.150.130">
    <property type="match status" value="1"/>
</dbReference>
<dbReference type="AlphaFoldDB" id="A0A848EL30"/>
<dbReference type="GO" id="GO:0015074">
    <property type="term" value="P:DNA integration"/>
    <property type="evidence" value="ECO:0007669"/>
    <property type="project" value="UniProtKB-KW"/>
</dbReference>
<evidence type="ECO:0000313" key="6">
    <source>
        <dbReference type="EMBL" id="NMJ44215.1"/>
    </source>
</evidence>
<dbReference type="GO" id="GO:0006310">
    <property type="term" value="P:DNA recombination"/>
    <property type="evidence" value="ECO:0007669"/>
    <property type="project" value="UniProtKB-KW"/>
</dbReference>
<feature type="domain" description="Integrase DNA-binding" evidence="5">
    <location>
        <begin position="4"/>
        <end position="86"/>
    </location>
</feature>
<dbReference type="InterPro" id="IPR013762">
    <property type="entry name" value="Integrase-like_cat_sf"/>
</dbReference>
<dbReference type="RefSeq" id="WP_170056396.1">
    <property type="nucleotide sequence ID" value="NZ_JABBKX010000012.1"/>
</dbReference>
<keyword evidence="3" id="KW-0238">DNA-binding</keyword>
<keyword evidence="7" id="KW-1185">Reference proteome</keyword>
<comment type="similarity">
    <text evidence="1">Belongs to the 'phage' integrase family.</text>
</comment>
<dbReference type="Gene3D" id="1.10.443.10">
    <property type="entry name" value="Intergrase catalytic core"/>
    <property type="match status" value="1"/>
</dbReference>
<reference evidence="6 7" key="1">
    <citation type="submission" date="2020-03" db="EMBL/GenBank/DDBJ databases">
        <authorList>
            <person name="Sun Q."/>
        </authorList>
    </citation>
    <scope>NUCLEOTIDE SEQUENCE [LARGE SCALE GENOMIC DNA]</scope>
    <source>
        <strain evidence="6 7">JC162</strain>
    </source>
</reference>
<name>A0A848EL30_9PROT</name>
<dbReference type="PANTHER" id="PTHR30629:SF2">
    <property type="entry name" value="PROPHAGE INTEGRASE INTS-RELATED"/>
    <property type="match status" value="1"/>
</dbReference>
<dbReference type="Gene3D" id="3.30.160.390">
    <property type="entry name" value="Integrase, DNA-binding domain"/>
    <property type="match status" value="1"/>
</dbReference>
<dbReference type="InterPro" id="IPR025166">
    <property type="entry name" value="Integrase_DNA_bind_dom"/>
</dbReference>
<protein>
    <submittedName>
        <fullName evidence="6">Integrase family protein</fullName>
    </submittedName>
</protein>
<dbReference type="Proteomes" id="UP000548582">
    <property type="component" value="Unassembled WGS sequence"/>
</dbReference>
<organism evidence="6 7">
    <name type="scientific">Neoroseomonas marina</name>
    <dbReference type="NCBI Taxonomy" id="1232220"/>
    <lineage>
        <taxon>Bacteria</taxon>
        <taxon>Pseudomonadati</taxon>
        <taxon>Pseudomonadota</taxon>
        <taxon>Alphaproteobacteria</taxon>
        <taxon>Acetobacterales</taxon>
        <taxon>Acetobacteraceae</taxon>
        <taxon>Neoroseomonas</taxon>
    </lineage>
</organism>
<keyword evidence="2" id="KW-0229">DNA integration</keyword>
<evidence type="ECO:0000256" key="3">
    <source>
        <dbReference type="ARBA" id="ARBA00023125"/>
    </source>
</evidence>
<accession>A0A848EL30</accession>
<evidence type="ECO:0000256" key="4">
    <source>
        <dbReference type="ARBA" id="ARBA00023172"/>
    </source>
</evidence>
<dbReference type="SUPFAM" id="SSF56349">
    <property type="entry name" value="DNA breaking-rejoining enzymes"/>
    <property type="match status" value="1"/>
</dbReference>
<sequence length="443" mass="48591">MAVLTDAAARAAKKGEVDRDLADGTVPGLSLRVFKSGRKAWALRLRVHGGGQRRLDLGEYPGTTLAQARELATEARRRAGRGEDPEHVIRPPAAPPGATVAMALERWLATKAGNRSMQLEKRRMALHVEPVIGTRDVREVSRGDLAELLHDMAFGTAPKPVEANRTYTSLRGFFGWCAAMDIRPDDPTILLKKPVKFEPSAIRLREGTEPLLSMDDLARLWRTAPRINSAVLGDLVRCMLLVPLRRDEWTDLPWTEVREAFAGDGWTGSALAVPAARMKGKRPANVPLPSQAVAILEARKKITGRGEHVFAVPDHRAPFSGWKRGAAALRKALDSRTAWSPHTIRKSVATALVRDLGADELLVGRILQQAEHLAPGRRPRRGVRSGFCNGPNLGAAPYRSEPAGRRQADAQCRHRRSRALAAAVQGYRPQGQGRGRAIERERA</sequence>
<dbReference type="InterPro" id="IPR038488">
    <property type="entry name" value="Integrase_DNA-bd_sf"/>
</dbReference>
<dbReference type="PANTHER" id="PTHR30629">
    <property type="entry name" value="PROPHAGE INTEGRASE"/>
    <property type="match status" value="1"/>
</dbReference>
<evidence type="ECO:0000256" key="2">
    <source>
        <dbReference type="ARBA" id="ARBA00022908"/>
    </source>
</evidence>
<dbReference type="GO" id="GO:0003677">
    <property type="term" value="F:DNA binding"/>
    <property type="evidence" value="ECO:0007669"/>
    <property type="project" value="UniProtKB-KW"/>
</dbReference>
<dbReference type="InterPro" id="IPR011010">
    <property type="entry name" value="DNA_brk_join_enz"/>
</dbReference>
<proteinExistence type="inferred from homology"/>
<evidence type="ECO:0000259" key="5">
    <source>
        <dbReference type="Pfam" id="PF13356"/>
    </source>
</evidence>
<dbReference type="InterPro" id="IPR050808">
    <property type="entry name" value="Phage_Integrase"/>
</dbReference>
<dbReference type="EMBL" id="JABBKX010000012">
    <property type="protein sequence ID" value="NMJ44215.1"/>
    <property type="molecule type" value="Genomic_DNA"/>
</dbReference>
<evidence type="ECO:0000313" key="7">
    <source>
        <dbReference type="Proteomes" id="UP000548582"/>
    </source>
</evidence>
<comment type="caution">
    <text evidence="6">The sequence shown here is derived from an EMBL/GenBank/DDBJ whole genome shotgun (WGS) entry which is preliminary data.</text>
</comment>
<evidence type="ECO:0000256" key="1">
    <source>
        <dbReference type="ARBA" id="ARBA00008857"/>
    </source>
</evidence>
<dbReference type="InterPro" id="IPR010998">
    <property type="entry name" value="Integrase_recombinase_N"/>
</dbReference>
<dbReference type="Pfam" id="PF13356">
    <property type="entry name" value="Arm-DNA-bind_3"/>
    <property type="match status" value="1"/>
</dbReference>
<keyword evidence="4" id="KW-0233">DNA recombination</keyword>